<dbReference type="PROSITE" id="PS51257">
    <property type="entry name" value="PROKAR_LIPOPROTEIN"/>
    <property type="match status" value="1"/>
</dbReference>
<dbReference type="EMBL" id="VCIW01000010">
    <property type="protein sequence ID" value="TLS51282.1"/>
    <property type="molecule type" value="Genomic_DNA"/>
</dbReference>
<name>A0A5R9G4I4_9BACL</name>
<dbReference type="AlphaFoldDB" id="A0A5R9G4I4"/>
<accession>A0A5R9G4I4</accession>
<protein>
    <submittedName>
        <fullName evidence="4">Extracellular solute-binding protein</fullName>
    </submittedName>
</protein>
<evidence type="ECO:0000313" key="5">
    <source>
        <dbReference type="Proteomes" id="UP000309676"/>
    </source>
</evidence>
<feature type="domain" description="DUF3502" evidence="3">
    <location>
        <begin position="443"/>
        <end position="511"/>
    </location>
</feature>
<dbReference type="PANTHER" id="PTHR43649:SF17">
    <property type="entry name" value="ABC TRANSPORTER SOLUTE BINDING PROTEIN-SUGAR TRANSPORT"/>
    <property type="match status" value="1"/>
</dbReference>
<sequence>MKGITNNALRLSAMALSVALVLGACSSNNGNGATPAPADNGSGSKAETPPAGTGEGAELEQVELVWYYPQPSNQPDLQKVQDAVNKITLEKINAKVTLKPIDFGDYTQKMNTVVASGEKFDIAWTSNWSFFYGPNVTKGAFQPLDELLDEYGADIKSEIPSFVWDATRVNGQIYAVPNYQTVTNREGFVVQKRFADKYGLDPSTIKTEKDIQPFLEKIAAGEPDIVPFGMDRNGGFSAMANGIEYVGGHVIGIHKDDPYTAIVTPKTEAYKNNVTMIREWYEKGLVNRDAATVKAFDDIVKTGKLAVVKDNVMPPGGEVGEKLSNGGHDVVYVYLTEPYTGTNTIITTMQAISRTSANPERAMMFINLLNTDKELYNTIAYGIEGTHYTKLSDEMVQINPDAGYNPNSNWVFGNTFNGYLVEGQSQEIMDAVKHENETAEPSPLMGFSFNDENVKAEIANISALGDQYSPGLGTGAVDPAKVLPEYLDKLEKAGVEKVREEVQRQIDEWRKANGK</sequence>
<comment type="caution">
    <text evidence="4">The sequence shown here is derived from an EMBL/GenBank/DDBJ whole genome shotgun (WGS) entry which is preliminary data.</text>
</comment>
<keyword evidence="2" id="KW-0732">Signal</keyword>
<dbReference type="InterPro" id="IPR050490">
    <property type="entry name" value="Bact_solute-bd_prot1"/>
</dbReference>
<evidence type="ECO:0000259" key="3">
    <source>
        <dbReference type="Pfam" id="PF12010"/>
    </source>
</evidence>
<gene>
    <name evidence="4" type="ORF">FE782_16265</name>
</gene>
<dbReference type="InterPro" id="IPR022627">
    <property type="entry name" value="DUF3502"/>
</dbReference>
<evidence type="ECO:0000256" key="2">
    <source>
        <dbReference type="SAM" id="SignalP"/>
    </source>
</evidence>
<dbReference type="PANTHER" id="PTHR43649">
    <property type="entry name" value="ARABINOSE-BINDING PROTEIN-RELATED"/>
    <property type="match status" value="1"/>
</dbReference>
<dbReference type="Proteomes" id="UP000309676">
    <property type="component" value="Unassembled WGS sequence"/>
</dbReference>
<dbReference type="Gene3D" id="3.40.190.10">
    <property type="entry name" value="Periplasmic binding protein-like II"/>
    <property type="match status" value="1"/>
</dbReference>
<organism evidence="4 5">
    <name type="scientific">Paenibacillus antri</name>
    <dbReference type="NCBI Taxonomy" id="2582848"/>
    <lineage>
        <taxon>Bacteria</taxon>
        <taxon>Bacillati</taxon>
        <taxon>Bacillota</taxon>
        <taxon>Bacilli</taxon>
        <taxon>Bacillales</taxon>
        <taxon>Paenibacillaceae</taxon>
        <taxon>Paenibacillus</taxon>
    </lineage>
</organism>
<feature type="chain" id="PRO_5038569441" evidence="2">
    <location>
        <begin position="27"/>
        <end position="515"/>
    </location>
</feature>
<dbReference type="RefSeq" id="WP_138195276.1">
    <property type="nucleotide sequence ID" value="NZ_VCIW01000010.1"/>
</dbReference>
<feature type="signal peptide" evidence="2">
    <location>
        <begin position="1"/>
        <end position="26"/>
    </location>
</feature>
<dbReference type="OrthoDB" id="7936627at2"/>
<dbReference type="Pfam" id="PF12010">
    <property type="entry name" value="DUF3502"/>
    <property type="match status" value="1"/>
</dbReference>
<feature type="region of interest" description="Disordered" evidence="1">
    <location>
        <begin position="32"/>
        <end position="55"/>
    </location>
</feature>
<dbReference type="SUPFAM" id="SSF53850">
    <property type="entry name" value="Periplasmic binding protein-like II"/>
    <property type="match status" value="1"/>
</dbReference>
<keyword evidence="5" id="KW-1185">Reference proteome</keyword>
<evidence type="ECO:0000256" key="1">
    <source>
        <dbReference type="SAM" id="MobiDB-lite"/>
    </source>
</evidence>
<proteinExistence type="predicted"/>
<reference evidence="4 5" key="1">
    <citation type="submission" date="2019-05" db="EMBL/GenBank/DDBJ databases">
        <authorList>
            <person name="Narsing Rao M.P."/>
            <person name="Li W.J."/>
        </authorList>
    </citation>
    <scope>NUCLEOTIDE SEQUENCE [LARGE SCALE GENOMIC DNA]</scope>
    <source>
        <strain evidence="4 5">SYSU_K30003</strain>
    </source>
</reference>
<evidence type="ECO:0000313" key="4">
    <source>
        <dbReference type="EMBL" id="TLS51282.1"/>
    </source>
</evidence>